<protein>
    <submittedName>
        <fullName evidence="1">Uncharacterized protein</fullName>
    </submittedName>
</protein>
<name>A0AAP2S283_9PSED</name>
<dbReference type="RefSeq" id="WP_236326040.1">
    <property type="nucleotide sequence ID" value="NZ_WJZX01000050.1"/>
</dbReference>
<organism evidence="1 2">
    <name type="scientific">Pseudomonas poae</name>
    <dbReference type="NCBI Taxonomy" id="200451"/>
    <lineage>
        <taxon>Bacteria</taxon>
        <taxon>Pseudomonadati</taxon>
        <taxon>Pseudomonadota</taxon>
        <taxon>Gammaproteobacteria</taxon>
        <taxon>Pseudomonadales</taxon>
        <taxon>Pseudomonadaceae</taxon>
        <taxon>Pseudomonas</taxon>
    </lineage>
</organism>
<evidence type="ECO:0000313" key="1">
    <source>
        <dbReference type="EMBL" id="MCF5656183.1"/>
    </source>
</evidence>
<evidence type="ECO:0000313" key="2">
    <source>
        <dbReference type="Proteomes" id="UP000814126"/>
    </source>
</evidence>
<dbReference type="AlphaFoldDB" id="A0AAP2S283"/>
<dbReference type="EMBL" id="WJZX01000050">
    <property type="protein sequence ID" value="MCF5656183.1"/>
    <property type="molecule type" value="Genomic_DNA"/>
</dbReference>
<sequence length="307" mass="35390">MDMQGKYFLSTSSHELSPKLEISEFEYNKIVNARKTLSAALNIEETYDLVLGNFLDLEKEMLLLTLDKIFDHRFDYKKAYDVLSSINRKFTNFVLSAKNYTELIDSMTSKSANNKEGIKATVKAIRAKHYTENSDYRFMEALRNHLSHFGGAVHLILNPDKWLTDEKNQAKNLVFNMCVYALKERLAENEKFKKTVYDELPEKVDLKKAARSYVGAISNIHEQVRNITKTATTEARLTIETHLESYKKMTDGDSFIVGAYSDTAYQTDEAPTLLLLEWDDVRLELLKRNQSVSNMEKRHITSAIVNE</sequence>
<proteinExistence type="predicted"/>
<gene>
    <name evidence="1" type="ORF">GIV46_14290</name>
</gene>
<accession>A0AAP2S283</accession>
<reference evidence="1" key="1">
    <citation type="submission" date="2019-11" db="EMBL/GenBank/DDBJ databases">
        <title>Epiphytic Pseudomonas syringae from cherry orchards.</title>
        <authorList>
            <person name="Hulin M.T."/>
        </authorList>
    </citation>
    <scope>NUCLEOTIDE SEQUENCE</scope>
    <source>
        <strain evidence="1">PA-2-1F</strain>
    </source>
</reference>
<dbReference type="Proteomes" id="UP000814126">
    <property type="component" value="Unassembled WGS sequence"/>
</dbReference>
<comment type="caution">
    <text evidence="1">The sequence shown here is derived from an EMBL/GenBank/DDBJ whole genome shotgun (WGS) entry which is preliminary data.</text>
</comment>